<evidence type="ECO:0000313" key="9">
    <source>
        <dbReference type="WBParaSite" id="PTRK_0000523100.1"/>
    </source>
</evidence>
<keyword evidence="8" id="KW-1185">Reference proteome</keyword>
<dbReference type="PANTHER" id="PTHR16024:SF6">
    <property type="entry name" value="XK-RELATED PROTEIN"/>
    <property type="match status" value="1"/>
</dbReference>
<feature type="transmembrane region" description="Helical" evidence="7">
    <location>
        <begin position="350"/>
        <end position="368"/>
    </location>
</feature>
<evidence type="ECO:0000313" key="8">
    <source>
        <dbReference type="Proteomes" id="UP000038045"/>
    </source>
</evidence>
<evidence type="ECO:0000256" key="4">
    <source>
        <dbReference type="ARBA" id="ARBA00022692"/>
    </source>
</evidence>
<comment type="similarity">
    <text evidence="2 7">Belongs to the XK family.</text>
</comment>
<comment type="subcellular location">
    <subcellularLocation>
        <location evidence="1">Cell membrane</location>
        <topology evidence="1">Multi-pass membrane protein</topology>
    </subcellularLocation>
    <subcellularLocation>
        <location evidence="7">Membrane</location>
        <topology evidence="7">Multi-pass membrane protein</topology>
    </subcellularLocation>
</comment>
<dbReference type="GO" id="GO:0070782">
    <property type="term" value="P:phosphatidylserine exposure on apoptotic cell surface"/>
    <property type="evidence" value="ECO:0007669"/>
    <property type="project" value="TreeGrafter"/>
</dbReference>
<dbReference type="STRING" id="131310.A0A0N4ZCH8"/>
<feature type="transmembrane region" description="Helical" evidence="7">
    <location>
        <begin position="294"/>
        <end position="312"/>
    </location>
</feature>
<dbReference type="WBParaSite" id="PTRK_0000523100.1">
    <property type="protein sequence ID" value="PTRK_0000523100.1"/>
    <property type="gene ID" value="PTRK_0000523100"/>
</dbReference>
<reference evidence="9" key="1">
    <citation type="submission" date="2017-02" db="UniProtKB">
        <authorList>
            <consortium name="WormBaseParasite"/>
        </authorList>
    </citation>
    <scope>IDENTIFICATION</scope>
</reference>
<evidence type="ECO:0000256" key="3">
    <source>
        <dbReference type="ARBA" id="ARBA00022475"/>
    </source>
</evidence>
<evidence type="ECO:0000256" key="5">
    <source>
        <dbReference type="ARBA" id="ARBA00022989"/>
    </source>
</evidence>
<feature type="transmembrane region" description="Helical" evidence="7">
    <location>
        <begin position="190"/>
        <end position="212"/>
    </location>
</feature>
<dbReference type="Pfam" id="PF09815">
    <property type="entry name" value="XK-related"/>
    <property type="match status" value="1"/>
</dbReference>
<dbReference type="InterPro" id="IPR018629">
    <property type="entry name" value="XK-rel"/>
</dbReference>
<dbReference type="GO" id="GO:0005886">
    <property type="term" value="C:plasma membrane"/>
    <property type="evidence" value="ECO:0007669"/>
    <property type="project" value="UniProtKB-SubCell"/>
</dbReference>
<dbReference type="GO" id="GO:0043652">
    <property type="term" value="P:engulfment of apoptotic cell"/>
    <property type="evidence" value="ECO:0007669"/>
    <property type="project" value="TreeGrafter"/>
</dbReference>
<dbReference type="GO" id="GO:1902742">
    <property type="term" value="P:apoptotic process involved in development"/>
    <property type="evidence" value="ECO:0007669"/>
    <property type="project" value="TreeGrafter"/>
</dbReference>
<evidence type="ECO:0000256" key="1">
    <source>
        <dbReference type="ARBA" id="ARBA00004651"/>
    </source>
</evidence>
<evidence type="ECO:0000256" key="6">
    <source>
        <dbReference type="ARBA" id="ARBA00023136"/>
    </source>
</evidence>
<evidence type="ECO:0000256" key="2">
    <source>
        <dbReference type="ARBA" id="ARBA00008789"/>
    </source>
</evidence>
<dbReference type="Proteomes" id="UP000038045">
    <property type="component" value="Unplaced"/>
</dbReference>
<proteinExistence type="inferred from homology"/>
<keyword evidence="5 7" id="KW-1133">Transmembrane helix</keyword>
<accession>A0A0N4ZCH8</accession>
<keyword evidence="6 7" id="KW-0472">Membrane</keyword>
<name>A0A0N4ZCH8_PARTI</name>
<feature type="transmembrane region" description="Helical" evidence="7">
    <location>
        <begin position="84"/>
        <end position="107"/>
    </location>
</feature>
<organism evidence="8 9">
    <name type="scientific">Parastrongyloides trichosuri</name>
    <name type="common">Possum-specific nematode worm</name>
    <dbReference type="NCBI Taxonomy" id="131310"/>
    <lineage>
        <taxon>Eukaryota</taxon>
        <taxon>Metazoa</taxon>
        <taxon>Ecdysozoa</taxon>
        <taxon>Nematoda</taxon>
        <taxon>Chromadorea</taxon>
        <taxon>Rhabditida</taxon>
        <taxon>Tylenchina</taxon>
        <taxon>Panagrolaimomorpha</taxon>
        <taxon>Strongyloidoidea</taxon>
        <taxon>Strongyloididae</taxon>
        <taxon>Parastrongyloides</taxon>
    </lineage>
</organism>
<keyword evidence="3" id="KW-1003">Cell membrane</keyword>
<dbReference type="PANTHER" id="PTHR16024">
    <property type="entry name" value="XK-RELATED PROTEIN"/>
    <property type="match status" value="1"/>
</dbReference>
<dbReference type="InterPro" id="IPR050895">
    <property type="entry name" value="XK-related_scramblase"/>
</dbReference>
<evidence type="ECO:0000256" key="7">
    <source>
        <dbReference type="RuleBase" id="RU910716"/>
    </source>
</evidence>
<feature type="transmembrane region" description="Helical" evidence="7">
    <location>
        <begin position="52"/>
        <end position="78"/>
    </location>
</feature>
<sequence length="370" mass="43816">MVFYKTFKPKVLFLRKYPNKETEETDHVVLDTLNTDITDKAPDRQEITKFDIFCILFSMITYVADILSDILISLLHYFNNRKLFAILIGIFVIVPSIILNFISFYWWKIDFQQKKKKLQKNEINIIDNSKRCLKINLLLSLFQLGPLSWYYKALKAAINVYKDKDNVLIDKKTKEIKFYKMIEADRDSSLLRFFEAILESLPQTLVQGYFILDQVVNKDFEMSFLIMMQILSIILSLISACTSLTIQHRALRISRDDKNNMLIMESIFQGLWRFLTLLSRYVVIILYAYYLQKWFWILIIIHLALSASHIFSLQSLETGDNSRYIDFILLVINTMIHIFLPFNMAEGSTLWRYIIGYLIEFVEYLVSYTL</sequence>
<dbReference type="AlphaFoldDB" id="A0A0N4ZCH8"/>
<feature type="transmembrane region" description="Helical" evidence="7">
    <location>
        <begin position="267"/>
        <end position="288"/>
    </location>
</feature>
<feature type="transmembrane region" description="Helical" evidence="7">
    <location>
        <begin position="224"/>
        <end position="246"/>
    </location>
</feature>
<protein>
    <recommendedName>
        <fullName evidence="7">XK-related protein</fullName>
    </recommendedName>
</protein>
<feature type="transmembrane region" description="Helical" evidence="7">
    <location>
        <begin position="324"/>
        <end position="344"/>
    </location>
</feature>
<keyword evidence="4 7" id="KW-0812">Transmembrane</keyword>